<protein>
    <submittedName>
        <fullName evidence="1">Uncharacterized protein</fullName>
    </submittedName>
</protein>
<evidence type="ECO:0000313" key="1">
    <source>
        <dbReference type="EMBL" id="KAI0053470.1"/>
    </source>
</evidence>
<organism evidence="1 2">
    <name type="scientific">Auriscalpium vulgare</name>
    <dbReference type="NCBI Taxonomy" id="40419"/>
    <lineage>
        <taxon>Eukaryota</taxon>
        <taxon>Fungi</taxon>
        <taxon>Dikarya</taxon>
        <taxon>Basidiomycota</taxon>
        <taxon>Agaricomycotina</taxon>
        <taxon>Agaricomycetes</taxon>
        <taxon>Russulales</taxon>
        <taxon>Auriscalpiaceae</taxon>
        <taxon>Auriscalpium</taxon>
    </lineage>
</organism>
<accession>A0ACB8SC07</accession>
<sequence length="185" mass="20516">MVMVWLGVGCPVRQRCAAEKAANSASCALSRVSLWRAGQPGLHNRHSASVPSCRLRFREASGATLGHGGVNRQGHGCWLRVAQSFSLDMLIFSSRDPSQPLAKFVRLWFRHPQRHITLRACRIIAAILKAGILTEGPSWLRCVGVGPLQHGRKAPRRDTGWARKRETENINIEVSGRSPRADPRQ</sequence>
<reference evidence="1" key="2">
    <citation type="journal article" date="2022" name="New Phytol.">
        <title>Evolutionary transition to the ectomycorrhizal habit in the genomes of a hyperdiverse lineage of mushroom-forming fungi.</title>
        <authorList>
            <person name="Looney B."/>
            <person name="Miyauchi S."/>
            <person name="Morin E."/>
            <person name="Drula E."/>
            <person name="Courty P.E."/>
            <person name="Kohler A."/>
            <person name="Kuo A."/>
            <person name="LaButti K."/>
            <person name="Pangilinan J."/>
            <person name="Lipzen A."/>
            <person name="Riley R."/>
            <person name="Andreopoulos W."/>
            <person name="He G."/>
            <person name="Johnson J."/>
            <person name="Nolan M."/>
            <person name="Tritt A."/>
            <person name="Barry K.W."/>
            <person name="Grigoriev I.V."/>
            <person name="Nagy L.G."/>
            <person name="Hibbett D."/>
            <person name="Henrissat B."/>
            <person name="Matheny P.B."/>
            <person name="Labbe J."/>
            <person name="Martin F.M."/>
        </authorList>
    </citation>
    <scope>NUCLEOTIDE SEQUENCE</scope>
    <source>
        <strain evidence="1">FP105234-sp</strain>
    </source>
</reference>
<comment type="caution">
    <text evidence="1">The sequence shown here is derived from an EMBL/GenBank/DDBJ whole genome shotgun (WGS) entry which is preliminary data.</text>
</comment>
<reference evidence="1" key="1">
    <citation type="submission" date="2021-02" db="EMBL/GenBank/DDBJ databases">
        <authorList>
            <consortium name="DOE Joint Genome Institute"/>
            <person name="Ahrendt S."/>
            <person name="Looney B.P."/>
            <person name="Miyauchi S."/>
            <person name="Morin E."/>
            <person name="Drula E."/>
            <person name="Courty P.E."/>
            <person name="Chicoki N."/>
            <person name="Fauchery L."/>
            <person name="Kohler A."/>
            <person name="Kuo A."/>
            <person name="Labutti K."/>
            <person name="Pangilinan J."/>
            <person name="Lipzen A."/>
            <person name="Riley R."/>
            <person name="Andreopoulos W."/>
            <person name="He G."/>
            <person name="Johnson J."/>
            <person name="Barry K.W."/>
            <person name="Grigoriev I.V."/>
            <person name="Nagy L."/>
            <person name="Hibbett D."/>
            <person name="Henrissat B."/>
            <person name="Matheny P.B."/>
            <person name="Labbe J."/>
            <person name="Martin F."/>
        </authorList>
    </citation>
    <scope>NUCLEOTIDE SEQUENCE</scope>
    <source>
        <strain evidence="1">FP105234-sp</strain>
    </source>
</reference>
<evidence type="ECO:0000313" key="2">
    <source>
        <dbReference type="Proteomes" id="UP000814033"/>
    </source>
</evidence>
<keyword evidence="2" id="KW-1185">Reference proteome</keyword>
<name>A0ACB8SC07_9AGAM</name>
<proteinExistence type="predicted"/>
<dbReference type="EMBL" id="MU275840">
    <property type="protein sequence ID" value="KAI0053470.1"/>
    <property type="molecule type" value="Genomic_DNA"/>
</dbReference>
<dbReference type="Proteomes" id="UP000814033">
    <property type="component" value="Unassembled WGS sequence"/>
</dbReference>
<gene>
    <name evidence="1" type="ORF">FA95DRAFT_747661</name>
</gene>